<evidence type="ECO:0000313" key="13">
    <source>
        <dbReference type="Proteomes" id="UP000265366"/>
    </source>
</evidence>
<keyword evidence="7" id="KW-0653">Protein transport</keyword>
<evidence type="ECO:0000256" key="7">
    <source>
        <dbReference type="ARBA" id="ARBA00022927"/>
    </source>
</evidence>
<feature type="domain" description="TonB C-terminal" evidence="11">
    <location>
        <begin position="191"/>
        <end position="280"/>
    </location>
</feature>
<feature type="compositionally biased region" description="Low complexity" evidence="10">
    <location>
        <begin position="156"/>
        <end position="167"/>
    </location>
</feature>
<dbReference type="OrthoDB" id="7433587at2"/>
<dbReference type="Gene3D" id="3.30.1150.10">
    <property type="match status" value="1"/>
</dbReference>
<keyword evidence="9" id="KW-0472">Membrane</keyword>
<feature type="region of interest" description="Disordered" evidence="10">
    <location>
        <begin position="156"/>
        <end position="187"/>
    </location>
</feature>
<proteinExistence type="inferred from homology"/>
<comment type="caution">
    <text evidence="12">The sequence shown here is derived from an EMBL/GenBank/DDBJ whole genome shotgun (WGS) entry which is preliminary data.</text>
</comment>
<sequence length="280" mass="29001">MFAQPAMLLSGPPLVWESKPRLALVAPPGGGRYDGTPGTSERRLSALLAIGASTALLASLLAIHGKEGSAVLPPATVTTFSVAAAPAAEQPAPATPPPPQKSQPAPAAERVPPRIASHAPPQLSLPLALPAAQAIHELAASGGQANTAASVAFSTTTGSQGSTAASGPDGTASEMASAAVGPPTRDAATDRYARRVFEKIRREQSYEAVLRRDALAGTVVLAFTVDRRGQLRGQRVTIPSPHPAIDRIALRHLAEAAPFPRPPQGKERTFQIPLTYRQSE</sequence>
<evidence type="ECO:0000256" key="5">
    <source>
        <dbReference type="ARBA" id="ARBA00022519"/>
    </source>
</evidence>
<evidence type="ECO:0000256" key="3">
    <source>
        <dbReference type="ARBA" id="ARBA00022448"/>
    </source>
</evidence>
<feature type="region of interest" description="Disordered" evidence="10">
    <location>
        <begin position="87"/>
        <end position="119"/>
    </location>
</feature>
<dbReference type="PANTHER" id="PTHR33446:SF2">
    <property type="entry name" value="PROTEIN TONB"/>
    <property type="match status" value="1"/>
</dbReference>
<comment type="subcellular location">
    <subcellularLocation>
        <location evidence="1">Cell inner membrane</location>
        <topology evidence="1">Single-pass membrane protein</topology>
        <orientation evidence="1">Periplasmic side</orientation>
    </subcellularLocation>
</comment>
<name>A0A3A1P5M9_9SPHN</name>
<evidence type="ECO:0000256" key="2">
    <source>
        <dbReference type="ARBA" id="ARBA00006555"/>
    </source>
</evidence>
<dbReference type="GO" id="GO:0015031">
    <property type="term" value="P:protein transport"/>
    <property type="evidence" value="ECO:0007669"/>
    <property type="project" value="UniProtKB-KW"/>
</dbReference>
<keyword evidence="13" id="KW-1185">Reference proteome</keyword>
<dbReference type="Proteomes" id="UP000265366">
    <property type="component" value="Unassembled WGS sequence"/>
</dbReference>
<keyword evidence="4" id="KW-1003">Cell membrane</keyword>
<feature type="region of interest" description="Disordered" evidence="10">
    <location>
        <begin position="257"/>
        <end position="280"/>
    </location>
</feature>
<dbReference type="GO" id="GO:0055085">
    <property type="term" value="P:transmembrane transport"/>
    <property type="evidence" value="ECO:0007669"/>
    <property type="project" value="InterPro"/>
</dbReference>
<evidence type="ECO:0000259" key="11">
    <source>
        <dbReference type="PROSITE" id="PS52015"/>
    </source>
</evidence>
<dbReference type="InterPro" id="IPR051045">
    <property type="entry name" value="TonB-dependent_transducer"/>
</dbReference>
<accession>A0A3A1P5M9</accession>
<dbReference type="NCBIfam" id="TIGR01352">
    <property type="entry name" value="tonB_Cterm"/>
    <property type="match status" value="1"/>
</dbReference>
<dbReference type="RefSeq" id="WP_119592858.1">
    <property type="nucleotide sequence ID" value="NZ_QXFM01000093.1"/>
</dbReference>
<keyword evidence="3" id="KW-0813">Transport</keyword>
<dbReference type="Pfam" id="PF03544">
    <property type="entry name" value="TonB_C"/>
    <property type="match status" value="1"/>
</dbReference>
<organism evidence="12 13">
    <name type="scientific">Aurantiacibacter xanthus</name>
    <dbReference type="NCBI Taxonomy" id="1784712"/>
    <lineage>
        <taxon>Bacteria</taxon>
        <taxon>Pseudomonadati</taxon>
        <taxon>Pseudomonadota</taxon>
        <taxon>Alphaproteobacteria</taxon>
        <taxon>Sphingomonadales</taxon>
        <taxon>Erythrobacteraceae</taxon>
        <taxon>Aurantiacibacter</taxon>
    </lineage>
</organism>
<dbReference type="GO" id="GO:0031992">
    <property type="term" value="F:energy transducer activity"/>
    <property type="evidence" value="ECO:0007669"/>
    <property type="project" value="TreeGrafter"/>
</dbReference>
<keyword evidence="8" id="KW-1133">Transmembrane helix</keyword>
<comment type="similarity">
    <text evidence="2">Belongs to the TonB family.</text>
</comment>
<evidence type="ECO:0000256" key="9">
    <source>
        <dbReference type="ARBA" id="ARBA00023136"/>
    </source>
</evidence>
<protein>
    <submittedName>
        <fullName evidence="12">TonB family protein</fullName>
    </submittedName>
</protein>
<keyword evidence="6" id="KW-0812">Transmembrane</keyword>
<evidence type="ECO:0000256" key="1">
    <source>
        <dbReference type="ARBA" id="ARBA00004383"/>
    </source>
</evidence>
<evidence type="ECO:0000313" key="12">
    <source>
        <dbReference type="EMBL" id="RIV86110.1"/>
    </source>
</evidence>
<dbReference type="GO" id="GO:0098797">
    <property type="term" value="C:plasma membrane protein complex"/>
    <property type="evidence" value="ECO:0007669"/>
    <property type="project" value="TreeGrafter"/>
</dbReference>
<dbReference type="InterPro" id="IPR037682">
    <property type="entry name" value="TonB_C"/>
</dbReference>
<reference evidence="12 13" key="1">
    <citation type="submission" date="2018-08" db="EMBL/GenBank/DDBJ databases">
        <title>Erythrobacter zhengii sp.nov., a bacterium isolated from deep-sea sediment.</title>
        <authorList>
            <person name="Fang C."/>
            <person name="Wu Y.-H."/>
            <person name="Sun C."/>
            <person name="Wang H."/>
            <person name="Cheng H."/>
            <person name="Meng F.-X."/>
            <person name="Wang C.-S."/>
            <person name="Xu X.-W."/>
        </authorList>
    </citation>
    <scope>NUCLEOTIDE SEQUENCE [LARGE SCALE GENOMIC DNA]</scope>
    <source>
        <strain evidence="12 13">CCTCC AB 2015396</strain>
    </source>
</reference>
<keyword evidence="5" id="KW-0997">Cell inner membrane</keyword>
<dbReference type="SUPFAM" id="SSF74653">
    <property type="entry name" value="TolA/TonB C-terminal domain"/>
    <property type="match status" value="1"/>
</dbReference>
<evidence type="ECO:0000256" key="6">
    <source>
        <dbReference type="ARBA" id="ARBA00022692"/>
    </source>
</evidence>
<dbReference type="PROSITE" id="PS52015">
    <property type="entry name" value="TONB_CTD"/>
    <property type="match status" value="1"/>
</dbReference>
<evidence type="ECO:0000256" key="4">
    <source>
        <dbReference type="ARBA" id="ARBA00022475"/>
    </source>
</evidence>
<dbReference type="EMBL" id="QXFM01000093">
    <property type="protein sequence ID" value="RIV86110.1"/>
    <property type="molecule type" value="Genomic_DNA"/>
</dbReference>
<evidence type="ECO:0000256" key="8">
    <source>
        <dbReference type="ARBA" id="ARBA00022989"/>
    </source>
</evidence>
<dbReference type="InterPro" id="IPR006260">
    <property type="entry name" value="TonB/TolA_C"/>
</dbReference>
<gene>
    <name evidence="12" type="ORF">D2V17_10150</name>
</gene>
<dbReference type="PANTHER" id="PTHR33446">
    <property type="entry name" value="PROTEIN TONB-RELATED"/>
    <property type="match status" value="1"/>
</dbReference>
<dbReference type="AlphaFoldDB" id="A0A3A1P5M9"/>
<evidence type="ECO:0000256" key="10">
    <source>
        <dbReference type="SAM" id="MobiDB-lite"/>
    </source>
</evidence>